<dbReference type="EMBL" id="RQJO01000007">
    <property type="protein sequence ID" value="RRB07686.1"/>
    <property type="molecule type" value="Genomic_DNA"/>
</dbReference>
<keyword evidence="1" id="KW-0732">Signal</keyword>
<sequence>MKLLLVLLFVSFASLAQTPKYIIGKVLDQETGRGVGNASVINKRTLAVGRTNQIGNYYLQVKPGDSVVVTSPTHGRYSFMWDGTTQQPVMRIKRQLADNVIQLDEVTVRGKQEAELKRELEQLLSEPEAKRGLTGEQVLDRAASGSVITLLYEAFSKRAKSDRKALVLMQEDRRHKLASYRFDLVAGRATDLTGDNLTKFKEFCQFEDMFILQASEYELTFAILQRLKEYNR</sequence>
<gene>
    <name evidence="2" type="ORF">EHT25_07910</name>
</gene>
<dbReference type="Proteomes" id="UP000271925">
    <property type="component" value="Unassembled WGS sequence"/>
</dbReference>
<protein>
    <recommendedName>
        <fullName evidence="4">Carboxypeptidase-like regulatory domain-containing protein</fullName>
    </recommendedName>
</protein>
<accession>A0A3P1C3S5</accession>
<reference evidence="2 3" key="1">
    <citation type="submission" date="2018-11" db="EMBL/GenBank/DDBJ databases">
        <authorList>
            <person name="Zhou Z."/>
            <person name="Wang G."/>
        </authorList>
    </citation>
    <scope>NUCLEOTIDE SEQUENCE [LARGE SCALE GENOMIC DNA]</scope>
    <source>
        <strain evidence="2 3">KCTC52004</strain>
    </source>
</reference>
<feature type="signal peptide" evidence="1">
    <location>
        <begin position="1"/>
        <end position="16"/>
    </location>
</feature>
<name>A0A3P1C3S5_9BACT</name>
<evidence type="ECO:0000256" key="1">
    <source>
        <dbReference type="SAM" id="SignalP"/>
    </source>
</evidence>
<dbReference type="RefSeq" id="WP_124873008.1">
    <property type="nucleotide sequence ID" value="NZ_RQJO01000007.1"/>
</dbReference>
<dbReference type="InterPro" id="IPR008969">
    <property type="entry name" value="CarboxyPept-like_regulatory"/>
</dbReference>
<comment type="caution">
    <text evidence="2">The sequence shown here is derived from an EMBL/GenBank/DDBJ whole genome shotgun (WGS) entry which is preliminary data.</text>
</comment>
<evidence type="ECO:0008006" key="4">
    <source>
        <dbReference type="Google" id="ProtNLM"/>
    </source>
</evidence>
<proteinExistence type="predicted"/>
<dbReference type="AlphaFoldDB" id="A0A3P1C3S5"/>
<evidence type="ECO:0000313" key="3">
    <source>
        <dbReference type="Proteomes" id="UP000271925"/>
    </source>
</evidence>
<dbReference type="SUPFAM" id="SSF49464">
    <property type="entry name" value="Carboxypeptidase regulatory domain-like"/>
    <property type="match status" value="1"/>
</dbReference>
<feature type="chain" id="PRO_5018325446" description="Carboxypeptidase-like regulatory domain-containing protein" evidence="1">
    <location>
        <begin position="17"/>
        <end position="232"/>
    </location>
</feature>
<dbReference type="OrthoDB" id="1116175at2"/>
<evidence type="ECO:0000313" key="2">
    <source>
        <dbReference type="EMBL" id="RRB07686.1"/>
    </source>
</evidence>
<keyword evidence="3" id="KW-1185">Reference proteome</keyword>
<organism evidence="2 3">
    <name type="scientific">Larkinella rosea</name>
    <dbReference type="NCBI Taxonomy" id="2025312"/>
    <lineage>
        <taxon>Bacteria</taxon>
        <taxon>Pseudomonadati</taxon>
        <taxon>Bacteroidota</taxon>
        <taxon>Cytophagia</taxon>
        <taxon>Cytophagales</taxon>
        <taxon>Spirosomataceae</taxon>
        <taxon>Larkinella</taxon>
    </lineage>
</organism>